<feature type="domain" description="NAD-dependent DNA ligase N-terminal" evidence="12">
    <location>
        <begin position="32"/>
        <end position="434"/>
    </location>
</feature>
<evidence type="ECO:0000256" key="9">
    <source>
        <dbReference type="HAMAP-Rule" id="MF_01587"/>
    </source>
</evidence>
<accession>A0ABU8JAZ5</accession>
<evidence type="ECO:0000313" key="13">
    <source>
        <dbReference type="EMBL" id="MEI7036726.1"/>
    </source>
</evidence>
<feature type="domain" description="Helix-hairpin-helix DNA-binding motif class 1" evidence="11">
    <location>
        <begin position="432"/>
        <end position="451"/>
    </location>
</feature>
<dbReference type="Gene3D" id="2.40.50.140">
    <property type="entry name" value="Nucleic acid-binding proteins"/>
    <property type="match status" value="1"/>
</dbReference>
<feature type="domain" description="Helix-hairpin-helix DNA-binding motif class 1" evidence="11">
    <location>
        <begin position="466"/>
        <end position="485"/>
    </location>
</feature>
<evidence type="ECO:0000259" key="11">
    <source>
        <dbReference type="SMART" id="SM00278"/>
    </source>
</evidence>
<protein>
    <recommendedName>
        <fullName evidence="9">DNA ligase B</fullName>
        <ecNumber evidence="9">6.5.1.2</ecNumber>
    </recommendedName>
    <alternativeName>
        <fullName evidence="9">Polydeoxyribonucleotide synthase [NAD(+)] B</fullName>
    </alternativeName>
</protein>
<dbReference type="SUPFAM" id="SSF56091">
    <property type="entry name" value="DNA ligase/mRNA capping enzyme, catalytic domain"/>
    <property type="match status" value="1"/>
</dbReference>
<dbReference type="NCBIfam" id="NF005987">
    <property type="entry name" value="PRK08097.1"/>
    <property type="match status" value="1"/>
</dbReference>
<evidence type="ECO:0000256" key="4">
    <source>
        <dbReference type="ARBA" id="ARBA00022763"/>
    </source>
</evidence>
<comment type="similarity">
    <text evidence="9">Belongs to the NAD-dependent DNA ligase family. LigB subfamily.</text>
</comment>
<keyword evidence="5" id="KW-0460">Magnesium</keyword>
<dbReference type="InterPro" id="IPR050326">
    <property type="entry name" value="NAD_dep_DNA_ligaseB"/>
</dbReference>
<evidence type="ECO:0000256" key="7">
    <source>
        <dbReference type="ARBA" id="ARBA00023204"/>
    </source>
</evidence>
<dbReference type="InterPro" id="IPR013840">
    <property type="entry name" value="DNAligase_N"/>
</dbReference>
<gene>
    <name evidence="9 13" type="primary">ligB</name>
    <name evidence="13" type="ORF">WAT24_08155</name>
</gene>
<evidence type="ECO:0000256" key="10">
    <source>
        <dbReference type="SAM" id="SignalP"/>
    </source>
</evidence>
<dbReference type="InterPro" id="IPR004150">
    <property type="entry name" value="NAD_DNA_ligase_OB"/>
</dbReference>
<dbReference type="Pfam" id="PF01653">
    <property type="entry name" value="DNA_ligase_aden"/>
    <property type="match status" value="1"/>
</dbReference>
<proteinExistence type="inferred from homology"/>
<dbReference type="Proteomes" id="UP001381174">
    <property type="component" value="Unassembled WGS sequence"/>
</dbReference>
<evidence type="ECO:0000256" key="1">
    <source>
        <dbReference type="ARBA" id="ARBA00022490"/>
    </source>
</evidence>
<keyword evidence="4 9" id="KW-0227">DNA damage</keyword>
<evidence type="ECO:0000259" key="12">
    <source>
        <dbReference type="SMART" id="SM00532"/>
    </source>
</evidence>
<dbReference type="EC" id="6.5.1.2" evidence="9"/>
<dbReference type="HAMAP" id="MF_01587">
    <property type="entry name" value="DNA_ligase_B"/>
    <property type="match status" value="1"/>
</dbReference>
<sequence>MRQGRHRLWALLAAWLLTMPCLAACPAWSAAHAARELQALHDQLDAWNHAYRTEGRSPVPDAIYDQALARYEAWHACFPRQALPPLAHLADATGTTTAPVAQTGLAKLPDAAAVQAWMAARHGDDLWVQPKADGVAVTLLYVDGRLRQATSRGDGLHGSDWTAKVRRIAAVPQRLPHAPARVVLQGELVWNLPGHRQARDGGVRARADVAGALARDPFDAQAAAHIGLFVWDWPSGPDDMPARLAGLVAMGFGTSAALTRPVRSLEDVRHWRERWYRGALPFATDGTVLRQGHRPPAAAWKPEPPAWAVAWKYPPAQALATVRAVDFRRGRRGGLSVVLELEPVVLDDRTVRRVSLGSLARWRRLDLRPGDQVALSLAGLTIPRFDAVVWRTRERARVEVPADAGHGPLDCWHPLPGCRRQFLARLDWLAGRQRLALDGMGESTWQALIDAGLLHGLFDWLTLTPAQLAAVPGIGPTRARRLAEAFARTRARSFARWLQALGMPPAGRSSLPDWRTLAARDTAAWNDQPGVGPGRAASLQAFFHHPEVVRLAARLHAAGVKGF</sequence>
<feature type="chain" id="PRO_5047299629" description="DNA ligase B" evidence="10">
    <location>
        <begin position="24"/>
        <end position="563"/>
    </location>
</feature>
<keyword evidence="7 9" id="KW-0234">DNA repair</keyword>
<keyword evidence="3 9" id="KW-0235">DNA replication</keyword>
<feature type="signal peptide" evidence="10">
    <location>
        <begin position="1"/>
        <end position="23"/>
    </location>
</feature>
<dbReference type="SUPFAM" id="SSF50249">
    <property type="entry name" value="Nucleic acid-binding proteins"/>
    <property type="match status" value="1"/>
</dbReference>
<evidence type="ECO:0000256" key="3">
    <source>
        <dbReference type="ARBA" id="ARBA00022705"/>
    </source>
</evidence>
<dbReference type="SMART" id="SM00532">
    <property type="entry name" value="LIGANc"/>
    <property type="match status" value="1"/>
</dbReference>
<dbReference type="Gene3D" id="1.10.150.20">
    <property type="entry name" value="5' to 3' exonuclease, C-terminal subdomain"/>
    <property type="match status" value="1"/>
</dbReference>
<keyword evidence="10" id="KW-0732">Signal</keyword>
<dbReference type="PANTHER" id="PTHR47810:SF1">
    <property type="entry name" value="DNA LIGASE B"/>
    <property type="match status" value="1"/>
</dbReference>
<comment type="catalytic activity">
    <reaction evidence="8 9">
        <text>NAD(+) + (deoxyribonucleotide)n-3'-hydroxyl + 5'-phospho-(deoxyribonucleotide)m = (deoxyribonucleotide)n+m + AMP + beta-nicotinamide D-nucleotide.</text>
        <dbReference type="EC" id="6.5.1.2"/>
    </reaction>
</comment>
<dbReference type="SMART" id="SM00278">
    <property type="entry name" value="HhH1"/>
    <property type="match status" value="2"/>
</dbReference>
<comment type="function">
    <text evidence="9">Catalyzes the formation of phosphodiester linkages between 5'-phosphoryl and 3'-hydroxyl groups in double-stranded DNA using NAD as a coenzyme and as the energy source for the reaction.</text>
</comment>
<dbReference type="InterPro" id="IPR003583">
    <property type="entry name" value="Hlx-hairpin-Hlx_DNA-bd_motif"/>
</dbReference>
<dbReference type="Pfam" id="PF03120">
    <property type="entry name" value="OB_DNA_ligase"/>
    <property type="match status" value="1"/>
</dbReference>
<evidence type="ECO:0000313" key="14">
    <source>
        <dbReference type="Proteomes" id="UP001381174"/>
    </source>
</evidence>
<evidence type="ECO:0000256" key="6">
    <source>
        <dbReference type="ARBA" id="ARBA00023027"/>
    </source>
</evidence>
<dbReference type="EMBL" id="JBBBNY010000004">
    <property type="protein sequence ID" value="MEI7036726.1"/>
    <property type="molecule type" value="Genomic_DNA"/>
</dbReference>
<evidence type="ECO:0000256" key="2">
    <source>
        <dbReference type="ARBA" id="ARBA00022598"/>
    </source>
</evidence>
<keyword evidence="1" id="KW-0963">Cytoplasm</keyword>
<dbReference type="PANTHER" id="PTHR47810">
    <property type="entry name" value="DNA LIGASE"/>
    <property type="match status" value="1"/>
</dbReference>
<keyword evidence="6 9" id="KW-0520">NAD</keyword>
<feature type="active site" description="N6-AMP-lysine intermediate" evidence="9">
    <location>
        <position position="131"/>
    </location>
</feature>
<dbReference type="InterPro" id="IPR010994">
    <property type="entry name" value="RuvA_2-like"/>
</dbReference>
<comment type="caution">
    <text evidence="13">The sequence shown here is derived from an EMBL/GenBank/DDBJ whole genome shotgun (WGS) entry which is preliminary data.</text>
</comment>
<evidence type="ECO:0000256" key="8">
    <source>
        <dbReference type="ARBA" id="ARBA00034005"/>
    </source>
</evidence>
<dbReference type="Gene3D" id="1.10.287.610">
    <property type="entry name" value="Helix hairpin bin"/>
    <property type="match status" value="1"/>
</dbReference>
<dbReference type="Gene3D" id="3.30.470.30">
    <property type="entry name" value="DNA ligase/mRNA capping enzyme"/>
    <property type="match status" value="1"/>
</dbReference>
<dbReference type="GO" id="GO:0003911">
    <property type="term" value="F:DNA ligase (NAD+) activity"/>
    <property type="evidence" value="ECO:0007669"/>
    <property type="project" value="UniProtKB-EC"/>
</dbReference>
<dbReference type="SUPFAM" id="SSF47781">
    <property type="entry name" value="RuvA domain 2-like"/>
    <property type="match status" value="1"/>
</dbReference>
<name>A0ABU8JAZ5_9GAMM</name>
<reference evidence="13 14" key="1">
    <citation type="journal article" date="2014" name="Int. J. Syst. Evol. Microbiol.">
        <title>Fulvimonas yonginensis sp. nov., isolated from greenhouse soil, and emended description of the genus Fulvimonas.</title>
        <authorList>
            <person name="Ahn J.H."/>
            <person name="Kim S.J."/>
            <person name="Weon H.Y."/>
            <person name="Hong S.B."/>
            <person name="Seok S.J."/>
            <person name="Kwon S.W."/>
        </authorList>
    </citation>
    <scope>NUCLEOTIDE SEQUENCE [LARGE SCALE GENOMIC DNA]</scope>
    <source>
        <strain evidence="13 14">KACC 16952</strain>
    </source>
</reference>
<dbReference type="InterPro" id="IPR013839">
    <property type="entry name" value="DNAligase_adenylation"/>
</dbReference>
<organism evidence="13 14">
    <name type="scientific">Fulvimonas yonginensis</name>
    <dbReference type="NCBI Taxonomy" id="1495200"/>
    <lineage>
        <taxon>Bacteria</taxon>
        <taxon>Pseudomonadati</taxon>
        <taxon>Pseudomonadota</taxon>
        <taxon>Gammaproteobacteria</taxon>
        <taxon>Lysobacterales</taxon>
        <taxon>Rhodanobacteraceae</taxon>
        <taxon>Fulvimonas</taxon>
    </lineage>
</organism>
<dbReference type="RefSeq" id="WP_336807352.1">
    <property type="nucleotide sequence ID" value="NZ_JBBBNY010000004.1"/>
</dbReference>
<evidence type="ECO:0000256" key="5">
    <source>
        <dbReference type="ARBA" id="ARBA00022842"/>
    </source>
</evidence>
<keyword evidence="14" id="KW-1185">Reference proteome</keyword>
<dbReference type="InterPro" id="IPR012340">
    <property type="entry name" value="NA-bd_OB-fold"/>
</dbReference>
<dbReference type="InterPro" id="IPR020923">
    <property type="entry name" value="DNA_ligase_B"/>
</dbReference>
<keyword evidence="2 9" id="KW-0436">Ligase</keyword>